<dbReference type="Proteomes" id="UP001488838">
    <property type="component" value="Unassembled WGS sequence"/>
</dbReference>
<dbReference type="Pfam" id="PF00583">
    <property type="entry name" value="Acetyltransf_1"/>
    <property type="match status" value="2"/>
</dbReference>
<dbReference type="SUPFAM" id="SSF90123">
    <property type="entry name" value="ABC transporter transmembrane region"/>
    <property type="match status" value="1"/>
</dbReference>
<comment type="caution">
    <text evidence="7">The sequence shown here is derived from an EMBL/GenBank/DDBJ whole genome shotgun (WGS) entry which is preliminary data.</text>
</comment>
<gene>
    <name evidence="7" type="ORF">U0070_003109</name>
</gene>
<dbReference type="Gene3D" id="3.40.630.30">
    <property type="match status" value="2"/>
</dbReference>
<dbReference type="InterPro" id="IPR016181">
    <property type="entry name" value="Acyl_CoA_acyltransferase"/>
</dbReference>
<evidence type="ECO:0000256" key="4">
    <source>
        <dbReference type="ARBA" id="ARBA00023136"/>
    </source>
</evidence>
<evidence type="ECO:0000259" key="6">
    <source>
        <dbReference type="PROSITE" id="PS51186"/>
    </source>
</evidence>
<proteinExistence type="predicted"/>
<evidence type="ECO:0000313" key="8">
    <source>
        <dbReference type="Proteomes" id="UP001488838"/>
    </source>
</evidence>
<dbReference type="GO" id="GO:0005524">
    <property type="term" value="F:ATP binding"/>
    <property type="evidence" value="ECO:0007669"/>
    <property type="project" value="InterPro"/>
</dbReference>
<dbReference type="InterPro" id="IPR050769">
    <property type="entry name" value="NAT_camello-type"/>
</dbReference>
<feature type="domain" description="N-acetyltransferase" evidence="6">
    <location>
        <begin position="69"/>
        <end position="219"/>
    </location>
</feature>
<dbReference type="GO" id="GO:0008080">
    <property type="term" value="F:N-acetyltransferase activity"/>
    <property type="evidence" value="ECO:0007669"/>
    <property type="project" value="InterPro"/>
</dbReference>
<dbReference type="AlphaFoldDB" id="A0AAW0HPF1"/>
<evidence type="ECO:0000256" key="1">
    <source>
        <dbReference type="ARBA" id="ARBA00022679"/>
    </source>
</evidence>
<organism evidence="7 8">
    <name type="scientific">Myodes glareolus</name>
    <name type="common">Bank vole</name>
    <name type="synonym">Clethrionomys glareolus</name>
    <dbReference type="NCBI Taxonomy" id="447135"/>
    <lineage>
        <taxon>Eukaryota</taxon>
        <taxon>Metazoa</taxon>
        <taxon>Chordata</taxon>
        <taxon>Craniata</taxon>
        <taxon>Vertebrata</taxon>
        <taxon>Euteleostomi</taxon>
        <taxon>Mammalia</taxon>
        <taxon>Eutheria</taxon>
        <taxon>Euarchontoglires</taxon>
        <taxon>Glires</taxon>
        <taxon>Rodentia</taxon>
        <taxon>Myomorpha</taxon>
        <taxon>Muroidea</taxon>
        <taxon>Cricetidae</taxon>
        <taxon>Arvicolinae</taxon>
        <taxon>Myodes</taxon>
    </lineage>
</organism>
<protein>
    <recommendedName>
        <fullName evidence="6">N-acetyltransferase domain-containing protein</fullName>
    </recommendedName>
</protein>
<dbReference type="PANTHER" id="PTHR13947">
    <property type="entry name" value="GNAT FAMILY N-ACETYLTRANSFERASE"/>
    <property type="match status" value="1"/>
</dbReference>
<dbReference type="CDD" id="cd04301">
    <property type="entry name" value="NAT_SF"/>
    <property type="match status" value="2"/>
</dbReference>
<keyword evidence="3 5" id="KW-1133">Transmembrane helix</keyword>
<keyword evidence="8" id="KW-1185">Reference proteome</keyword>
<dbReference type="InterPro" id="IPR036640">
    <property type="entry name" value="ABC1_TM_sf"/>
</dbReference>
<feature type="domain" description="N-acetyltransferase" evidence="6">
    <location>
        <begin position="313"/>
        <end position="459"/>
    </location>
</feature>
<dbReference type="GO" id="GO:0016020">
    <property type="term" value="C:membrane"/>
    <property type="evidence" value="ECO:0007669"/>
    <property type="project" value="InterPro"/>
</dbReference>
<keyword evidence="4 5" id="KW-0472">Membrane</keyword>
<feature type="transmembrane region" description="Helical" evidence="5">
    <location>
        <begin position="43"/>
        <end position="74"/>
    </location>
</feature>
<evidence type="ECO:0000313" key="7">
    <source>
        <dbReference type="EMBL" id="KAK7803761.1"/>
    </source>
</evidence>
<keyword evidence="2 5" id="KW-0812">Transmembrane</keyword>
<name>A0AAW0HPF1_MYOGA</name>
<dbReference type="PANTHER" id="PTHR13947:SF48">
    <property type="entry name" value="N-ACETYLTRANSFERASE 8-RELATED"/>
    <property type="match status" value="1"/>
</dbReference>
<evidence type="ECO:0000256" key="5">
    <source>
        <dbReference type="SAM" id="Phobius"/>
    </source>
</evidence>
<sequence>MAPYHIRQYQDNDQKSVLDLFIRGMEEHIPATFRHMLTLPRTFLLLLGLPLAMILVSGSWLLAAMSIFFVLLLMKLLARQPWKRYVAKCLHTDMADITKSYMNARGSCFWVAESGGELVGIVGGLPVKDPPLGRKQLELFHLSVSSQHRGQGIAKALIRTLLQFARDQGYSDVVLETSILPKGAQALYMSMGFQKTGQYFISVFWRLRLSNCWEKDLLILVPGNTEEFSVRILKRKQRPQNNIVSQRTPISKYQERDHKRALELFSTGMEEHIPAVFSHILTLPQTLLTLLGMLVTIVLVHGSWLLATVWCLLALLCLWLFIWHSCRKYISTCLQADMADITKSYLNARGSFWVAESGDQVVGIVGCLPVKDPPLGRKQLQLFRLSVSSQHRGQGIAKALVRTVLQFARDQGYSDVVLETSIVQYSALALYQAMGFRKTDEYFVSIFTSPALEAAQQTGQKIYALAHKKSVSATGEHFFPPSPESGTHLQPRKIVLLKQARHFLKPPIPLQVELISWEESSSQQSQGCWQGENQVDIEMRF</sequence>
<dbReference type="PROSITE" id="PS51186">
    <property type="entry name" value="GNAT"/>
    <property type="match status" value="2"/>
</dbReference>
<dbReference type="InterPro" id="IPR000182">
    <property type="entry name" value="GNAT_dom"/>
</dbReference>
<feature type="transmembrane region" description="Helical" evidence="5">
    <location>
        <begin position="304"/>
        <end position="322"/>
    </location>
</feature>
<dbReference type="SUPFAM" id="SSF55729">
    <property type="entry name" value="Acyl-CoA N-acyltransferases (Nat)"/>
    <property type="match status" value="2"/>
</dbReference>
<accession>A0AAW0HPF1</accession>
<evidence type="ECO:0000256" key="3">
    <source>
        <dbReference type="ARBA" id="ARBA00022989"/>
    </source>
</evidence>
<reference evidence="7 8" key="1">
    <citation type="journal article" date="2023" name="bioRxiv">
        <title>Conserved and derived expression patterns and positive selection on dental genes reveal complex evolutionary context of ever-growing rodent molars.</title>
        <authorList>
            <person name="Calamari Z.T."/>
            <person name="Song A."/>
            <person name="Cohen E."/>
            <person name="Akter M."/>
            <person name="Roy R.D."/>
            <person name="Hallikas O."/>
            <person name="Christensen M.M."/>
            <person name="Li P."/>
            <person name="Marangoni P."/>
            <person name="Jernvall J."/>
            <person name="Klein O.D."/>
        </authorList>
    </citation>
    <scope>NUCLEOTIDE SEQUENCE [LARGE SCALE GENOMIC DNA]</scope>
    <source>
        <strain evidence="7">V071</strain>
    </source>
</reference>
<evidence type="ECO:0000256" key="2">
    <source>
        <dbReference type="ARBA" id="ARBA00022692"/>
    </source>
</evidence>
<dbReference type="EMBL" id="JBBHLL010000404">
    <property type="protein sequence ID" value="KAK7803761.1"/>
    <property type="molecule type" value="Genomic_DNA"/>
</dbReference>
<keyword evidence="1" id="KW-0808">Transferase</keyword>